<feature type="region of interest" description="Disordered" evidence="1">
    <location>
        <begin position="99"/>
        <end position="202"/>
    </location>
</feature>
<comment type="caution">
    <text evidence="2">The sequence shown here is derived from an EMBL/GenBank/DDBJ whole genome shotgun (WGS) entry which is preliminary data.</text>
</comment>
<organism evidence="2 3">
    <name type="scientific">Diplodia seriata</name>
    <dbReference type="NCBI Taxonomy" id="420778"/>
    <lineage>
        <taxon>Eukaryota</taxon>
        <taxon>Fungi</taxon>
        <taxon>Dikarya</taxon>
        <taxon>Ascomycota</taxon>
        <taxon>Pezizomycotina</taxon>
        <taxon>Dothideomycetes</taxon>
        <taxon>Dothideomycetes incertae sedis</taxon>
        <taxon>Botryosphaeriales</taxon>
        <taxon>Botryosphaeriaceae</taxon>
        <taxon>Diplodia</taxon>
    </lineage>
</organism>
<feature type="region of interest" description="Disordered" evidence="1">
    <location>
        <begin position="304"/>
        <end position="330"/>
    </location>
</feature>
<keyword evidence="3" id="KW-1185">Reference proteome</keyword>
<evidence type="ECO:0000313" key="2">
    <source>
        <dbReference type="EMBL" id="KAL0258300.1"/>
    </source>
</evidence>
<protein>
    <submittedName>
        <fullName evidence="2">Uncharacterized protein</fullName>
    </submittedName>
</protein>
<dbReference type="Proteomes" id="UP001430584">
    <property type="component" value="Unassembled WGS sequence"/>
</dbReference>
<accession>A0ABR3CDM7</accession>
<proteinExistence type="predicted"/>
<evidence type="ECO:0000313" key="3">
    <source>
        <dbReference type="Proteomes" id="UP001430584"/>
    </source>
</evidence>
<feature type="compositionally biased region" description="Basic and acidic residues" evidence="1">
    <location>
        <begin position="136"/>
        <end position="148"/>
    </location>
</feature>
<feature type="compositionally biased region" description="Polar residues" evidence="1">
    <location>
        <begin position="110"/>
        <end position="135"/>
    </location>
</feature>
<reference evidence="2 3" key="1">
    <citation type="submission" date="2024-02" db="EMBL/GenBank/DDBJ databases">
        <title>De novo assembly and annotation of 12 fungi associated with fruit tree decline syndrome in Ontario, Canada.</title>
        <authorList>
            <person name="Sulman M."/>
            <person name="Ellouze W."/>
            <person name="Ilyukhin E."/>
        </authorList>
    </citation>
    <scope>NUCLEOTIDE SEQUENCE [LARGE SCALE GENOMIC DNA]</scope>
    <source>
        <strain evidence="2 3">FDS-637</strain>
    </source>
</reference>
<feature type="compositionally biased region" description="Basic residues" evidence="1">
    <location>
        <begin position="173"/>
        <end position="186"/>
    </location>
</feature>
<dbReference type="RefSeq" id="XP_066631329.1">
    <property type="nucleotide sequence ID" value="XM_066778892.1"/>
</dbReference>
<dbReference type="GeneID" id="92011560"/>
<sequence length="392" mass="44125">MAEMDVYNANMSDSTLLEVEDLVEEEAVHKLSWLLAQKLNTPARFDIAMRQLAEAGEFLHGFGREQNLDELAPAGQQPNRSGLDPMEKQRSLNRIELPDQPLNLNGLEPVNQQSNPNGPMSGDASSTMAPPSQSKSYHDTHDGSHHDAQAGSQPTVSSASDPVTTTEPIERPSHRKKHRRSKRTRHETKPEPATNTKQKKPVVRNSLRSRIKFFMSEKNDVASLSREEAKLVFETPKYLFAWRNLHRAVDLFDGKPSPQQVEEEIKEMYSTTDQLTASVEWTKFWDKLVDDQYDFRELLHPKQKADGKQQCSSQTPSTSTADETPTEVENEQAVKVGNSDNDLSLFVGPNSPVSPVMGDSNTEMKEVDFTSILADIDRVSTRKYGDYDEAFH</sequence>
<name>A0ABR3CDM7_9PEZI</name>
<dbReference type="EMBL" id="JAJVCZ030000007">
    <property type="protein sequence ID" value="KAL0258300.1"/>
    <property type="molecule type" value="Genomic_DNA"/>
</dbReference>
<feature type="compositionally biased region" description="Low complexity" evidence="1">
    <location>
        <begin position="309"/>
        <end position="320"/>
    </location>
</feature>
<gene>
    <name evidence="2" type="ORF">SLS55_007475</name>
</gene>
<evidence type="ECO:0000256" key="1">
    <source>
        <dbReference type="SAM" id="MobiDB-lite"/>
    </source>
</evidence>
<feature type="compositionally biased region" description="Polar residues" evidence="1">
    <location>
        <begin position="150"/>
        <end position="167"/>
    </location>
</feature>